<feature type="transmembrane region" description="Helical" evidence="2">
    <location>
        <begin position="845"/>
        <end position="870"/>
    </location>
</feature>
<feature type="domain" description="CDCP1 third and sixth CUB" evidence="4">
    <location>
        <begin position="721"/>
        <end position="836"/>
    </location>
</feature>
<keyword evidence="3" id="KW-0732">Signal</keyword>
<feature type="domain" description="CDCP1 second and fifth CUB" evidence="6">
    <location>
        <begin position="105"/>
        <end position="209"/>
    </location>
</feature>
<evidence type="ECO:0000313" key="7">
    <source>
        <dbReference type="Proteomes" id="UP000515152"/>
    </source>
</evidence>
<keyword evidence="2" id="KW-1133">Transmembrane helix</keyword>
<keyword evidence="2" id="KW-0812">Transmembrane</keyword>
<dbReference type="CTD" id="560859"/>
<feature type="region of interest" description="Disordered" evidence="1">
    <location>
        <begin position="995"/>
        <end position="1034"/>
    </location>
</feature>
<feature type="compositionally biased region" description="Acidic residues" evidence="1">
    <location>
        <begin position="1019"/>
        <end position="1034"/>
    </location>
</feature>
<dbReference type="PANTHER" id="PTHR14477">
    <property type="entry name" value="CUB DOMAIN-CONTAINING PROTEIN 1"/>
    <property type="match status" value="1"/>
</dbReference>
<dbReference type="KEGG" id="char:105903632"/>
<name>A0A6P8GW37_CLUHA</name>
<evidence type="ECO:0000256" key="2">
    <source>
        <dbReference type="SAM" id="Phobius"/>
    </source>
</evidence>
<dbReference type="RefSeq" id="XP_031442131.1">
    <property type="nucleotide sequence ID" value="XM_031586271.2"/>
</dbReference>
<organism evidence="7 8">
    <name type="scientific">Clupea harengus</name>
    <name type="common">Atlantic herring</name>
    <dbReference type="NCBI Taxonomy" id="7950"/>
    <lineage>
        <taxon>Eukaryota</taxon>
        <taxon>Metazoa</taxon>
        <taxon>Chordata</taxon>
        <taxon>Craniata</taxon>
        <taxon>Vertebrata</taxon>
        <taxon>Euteleostomi</taxon>
        <taxon>Actinopterygii</taxon>
        <taxon>Neopterygii</taxon>
        <taxon>Teleostei</taxon>
        <taxon>Clupei</taxon>
        <taxon>Clupeiformes</taxon>
        <taxon>Clupeoidei</taxon>
        <taxon>Clupeidae</taxon>
        <taxon>Clupea</taxon>
    </lineage>
</organism>
<dbReference type="GeneID" id="105903632"/>
<evidence type="ECO:0000259" key="4">
    <source>
        <dbReference type="Pfam" id="PF23665"/>
    </source>
</evidence>
<feature type="domain" description="CDCP1 third and sixth CUB" evidence="4">
    <location>
        <begin position="416"/>
        <end position="516"/>
    </location>
</feature>
<evidence type="ECO:0000259" key="6">
    <source>
        <dbReference type="Pfam" id="PF23668"/>
    </source>
</evidence>
<protein>
    <submittedName>
        <fullName evidence="8">CUB domain-containing protein 1 isoform X1</fullName>
    </submittedName>
</protein>
<dbReference type="Pfam" id="PF23667">
    <property type="entry name" value="CUB_CDCP1_1"/>
    <property type="match status" value="2"/>
</dbReference>
<dbReference type="Pfam" id="PF23665">
    <property type="entry name" value="CDCP1_CUB_6"/>
    <property type="match status" value="2"/>
</dbReference>
<gene>
    <name evidence="8" type="primary">cdcp1b</name>
</gene>
<sequence length="1034" mass="112522">MRSFSVVWVQLLLGLLLKPASQMAVGVSVTVTPDQDSIITIAKDTDGEGCDACVDEGGNLTCNVTEFVLSKPVETTIQFNCTKPQDVYKVKTEGRVDCTSDSCSPEAGKVQAALFTEFHRSFLWTISGPDGTLLGLDFSGTGLKDVPESEACEDGYLYSVSKTDAEGAVQTQNYCRNGTVTHLDLPSKASVSVVVPPQGEVLPTVFSLAPKPKPVKKGRTMEVTPDPDTRVTISRDAASAAAECSVCLGAGPNPDCNTQLILREPLSTTIQFTCEKPEDIFKVEINRDFDYTGDPSSSKEMLADSSLFPEFQRSFTWDMKVDPSRTFQLDFPSPGMKQIAPTESCPDEHTYSIITYQRFGLATIGTFCKNGTISQIQVLYKGRVSLSVPKNKKLDTPAIKVSVGPDTKMLAIVQPQLPRGQSYSDFFSANYVSGFPSNEMMGWEFVVPPKHNFTVSFLGHTAPICGTKAVEVRYEQEGKAPVVKSMTEEQPANLQGSFSLLLQNCDSVKKAGSPKLTLNFRVSVLRSGVPHLCAVNMQKEAGITLNIENTNPVSYCEMEVDGTAQEKITVPPGAKSTLSFLDCPSKDLLLTVTKTIECQSLAACAVSRTPLTIPTLETCLPVPIHNAIWHLRVPEHGTVALQSPTGNLRQSLPGDECGGEFSLHVAESDGSPVGQFCSGGVIRKVQIHNNVTITATAASAMKLRSGLAMPLFNVSFGPEIKESIVFHVNPKAMVQVPVLLGTPGWPRGMKPLSTVSWIIQLPSQHRADLLFTNISQPKCQKNHATIKVQTIGSEEELLSRREDEKLDNKLGVTASFYLNMSNCLPESGSFSALSKVMVEKKSKKLLGIILGVVGALLVLTAIVLAVVCVVTRKKKLAHRVSIYNPKGNLFHPGETSFKPDNGSHVYDSIDETMTYSHLIGDSGYNGAETGSYRPFTSPVDVKPPIIEVPENNKKEEFSTFLDPAESFGPPRPRTPLGPMKSLGFEDRRLVDNELCTFKNSGDPNPIRLSDPDPLPPPLLDDDWDNDYDNDEDYI</sequence>
<dbReference type="InterPro" id="IPR056269">
    <property type="entry name" value="CUB_CDCP1_2nd_5th"/>
</dbReference>
<feature type="domain" description="CDCP1 second and fifth CUB" evidence="6">
    <location>
        <begin position="625"/>
        <end position="705"/>
    </location>
</feature>
<feature type="domain" description="CDCP1 first CUB" evidence="5">
    <location>
        <begin position="219"/>
        <end position="290"/>
    </location>
</feature>
<evidence type="ECO:0000256" key="1">
    <source>
        <dbReference type="SAM" id="MobiDB-lite"/>
    </source>
</evidence>
<evidence type="ECO:0000259" key="5">
    <source>
        <dbReference type="Pfam" id="PF23667"/>
    </source>
</evidence>
<evidence type="ECO:0000313" key="8">
    <source>
        <dbReference type="RefSeq" id="XP_031442131.1"/>
    </source>
</evidence>
<keyword evidence="7" id="KW-1185">Reference proteome</keyword>
<dbReference type="InterPro" id="IPR056266">
    <property type="entry name" value="CDCP1_CUB_3rd_6th"/>
</dbReference>
<dbReference type="Pfam" id="PF23668">
    <property type="entry name" value="CUB_CDCP1_2"/>
    <property type="match status" value="3"/>
</dbReference>
<feature type="domain" description="CDCP1 first CUB" evidence="5">
    <location>
        <begin position="28"/>
        <end position="98"/>
    </location>
</feature>
<feature type="chain" id="PRO_5027535639" evidence="3">
    <location>
        <begin position="23"/>
        <end position="1034"/>
    </location>
</feature>
<dbReference type="PANTHER" id="PTHR14477:SF1">
    <property type="entry name" value="CUB DOMAIN-CONTAINING PROTEIN 1"/>
    <property type="match status" value="1"/>
</dbReference>
<keyword evidence="2" id="KW-0472">Membrane</keyword>
<dbReference type="InterPro" id="IPR038811">
    <property type="entry name" value="CDCP1"/>
</dbReference>
<reference evidence="8" key="1">
    <citation type="submission" date="2025-08" db="UniProtKB">
        <authorList>
            <consortium name="RefSeq"/>
        </authorList>
    </citation>
    <scope>IDENTIFICATION</scope>
</reference>
<accession>A0A6P8GW37</accession>
<feature type="signal peptide" evidence="3">
    <location>
        <begin position="1"/>
        <end position="22"/>
    </location>
</feature>
<dbReference type="InterPro" id="IPR056268">
    <property type="entry name" value="CUB_CDCP1_1st"/>
</dbReference>
<dbReference type="Proteomes" id="UP000515152">
    <property type="component" value="Chromosome 19"/>
</dbReference>
<dbReference type="AlphaFoldDB" id="A0A6P8GW37"/>
<dbReference type="OrthoDB" id="8960034at2759"/>
<evidence type="ECO:0000256" key="3">
    <source>
        <dbReference type="SAM" id="SignalP"/>
    </source>
</evidence>
<proteinExistence type="predicted"/>
<feature type="domain" description="CDCP1 second and fifth CUB" evidence="6">
    <location>
        <begin position="300"/>
        <end position="404"/>
    </location>
</feature>